<evidence type="ECO:0000313" key="8">
    <source>
        <dbReference type="EMBL" id="KAL2525121.1"/>
    </source>
</evidence>
<evidence type="ECO:0000256" key="1">
    <source>
        <dbReference type="ARBA" id="ARBA00003732"/>
    </source>
</evidence>
<dbReference type="SMART" id="SM00259">
    <property type="entry name" value="ZnF_A20"/>
    <property type="match status" value="1"/>
</dbReference>
<dbReference type="SUPFAM" id="SSF118310">
    <property type="entry name" value="AN1-like Zinc finger"/>
    <property type="match status" value="1"/>
</dbReference>
<dbReference type="EMBL" id="JBFOLK010000003">
    <property type="protein sequence ID" value="KAL2525121.1"/>
    <property type="molecule type" value="Genomic_DNA"/>
</dbReference>
<dbReference type="FunFam" id="4.10.1110.10:FF:000001">
    <property type="entry name" value="Zinc finger AN1-type containing 6"/>
    <property type="match status" value="1"/>
</dbReference>
<gene>
    <name evidence="8" type="ORF">Adt_10175</name>
</gene>
<comment type="function">
    <text evidence="1">May be involved in environmental stress response.</text>
</comment>
<keyword evidence="4" id="KW-0862">Zinc</keyword>
<dbReference type="PROSITE" id="PS51039">
    <property type="entry name" value="ZF_AN1"/>
    <property type="match status" value="1"/>
</dbReference>
<reference evidence="9" key="1">
    <citation type="submission" date="2024-07" db="EMBL/GenBank/DDBJ databases">
        <title>Two chromosome-level genome assemblies of Korean endemic species Abeliophyllum distichum and Forsythia ovata (Oleaceae).</title>
        <authorList>
            <person name="Jang H."/>
        </authorList>
    </citation>
    <scope>NUCLEOTIDE SEQUENCE [LARGE SCALE GENOMIC DNA]</scope>
</reference>
<comment type="caution">
    <text evidence="8">The sequence shown here is derived from an EMBL/GenBank/DDBJ whole genome shotgun (WGS) entry which is preliminary data.</text>
</comment>
<dbReference type="InterPro" id="IPR035896">
    <property type="entry name" value="AN1-like_Znf"/>
</dbReference>
<accession>A0ABD1UJ97</accession>
<dbReference type="AlphaFoldDB" id="A0ABD1UJ97"/>
<dbReference type="PROSITE" id="PS51036">
    <property type="entry name" value="ZF_A20"/>
    <property type="match status" value="1"/>
</dbReference>
<evidence type="ECO:0000256" key="2">
    <source>
        <dbReference type="ARBA" id="ARBA00022723"/>
    </source>
</evidence>
<dbReference type="InterPro" id="IPR000058">
    <property type="entry name" value="Znf_AN1"/>
</dbReference>
<dbReference type="InterPro" id="IPR002653">
    <property type="entry name" value="Znf_A20"/>
</dbReference>
<keyword evidence="9" id="KW-1185">Reference proteome</keyword>
<sequence>MSSSEGNKINDGMSFQQSEPALCANGCGFFGTAATMGLCSKCYSYLRIEKEQAVSAKIAMKKNVGIMIPSSAAVEDKVVKEEVTSAASAASAAVSVSVSEKKVVSNRCLSCNKKVGLTGFKCRCGSLFCGTHRYPEKHDCTFDFKVQGREDIAKANPLIKADKIQRI</sequence>
<evidence type="ECO:0000256" key="3">
    <source>
        <dbReference type="ARBA" id="ARBA00022771"/>
    </source>
</evidence>
<dbReference type="Gene3D" id="4.10.1110.10">
    <property type="entry name" value="AN1-like Zinc finger"/>
    <property type="match status" value="1"/>
</dbReference>
<evidence type="ECO:0000256" key="4">
    <source>
        <dbReference type="ARBA" id="ARBA00022833"/>
    </source>
</evidence>
<dbReference type="Pfam" id="PF01754">
    <property type="entry name" value="zf-A20"/>
    <property type="match status" value="1"/>
</dbReference>
<feature type="domain" description="AN1-type" evidence="7">
    <location>
        <begin position="102"/>
        <end position="148"/>
    </location>
</feature>
<keyword evidence="3 5" id="KW-0863">Zinc-finger</keyword>
<dbReference type="PANTHER" id="PTHR10634:SF67">
    <property type="entry name" value="AN1-TYPE ZINC FINGER PROTEIN 3"/>
    <property type="match status" value="1"/>
</dbReference>
<dbReference type="SMART" id="SM00154">
    <property type="entry name" value="ZnF_AN1"/>
    <property type="match status" value="1"/>
</dbReference>
<feature type="domain" description="A20-type" evidence="6">
    <location>
        <begin position="17"/>
        <end position="51"/>
    </location>
</feature>
<keyword evidence="2" id="KW-0479">Metal-binding</keyword>
<name>A0ABD1UJ97_9LAMI</name>
<evidence type="ECO:0000259" key="6">
    <source>
        <dbReference type="PROSITE" id="PS51036"/>
    </source>
</evidence>
<dbReference type="GO" id="GO:0008270">
    <property type="term" value="F:zinc ion binding"/>
    <property type="evidence" value="ECO:0007669"/>
    <property type="project" value="UniProtKB-KW"/>
</dbReference>
<evidence type="ECO:0000256" key="5">
    <source>
        <dbReference type="PROSITE-ProRule" id="PRU00449"/>
    </source>
</evidence>
<dbReference type="SUPFAM" id="SSF57716">
    <property type="entry name" value="Glucocorticoid receptor-like (DNA-binding domain)"/>
    <property type="match status" value="1"/>
</dbReference>
<evidence type="ECO:0000313" key="9">
    <source>
        <dbReference type="Proteomes" id="UP001604336"/>
    </source>
</evidence>
<proteinExistence type="predicted"/>
<dbReference type="InterPro" id="IPR050652">
    <property type="entry name" value="AN1_A20_ZnFinger"/>
</dbReference>
<organism evidence="8 9">
    <name type="scientific">Abeliophyllum distichum</name>
    <dbReference type="NCBI Taxonomy" id="126358"/>
    <lineage>
        <taxon>Eukaryota</taxon>
        <taxon>Viridiplantae</taxon>
        <taxon>Streptophyta</taxon>
        <taxon>Embryophyta</taxon>
        <taxon>Tracheophyta</taxon>
        <taxon>Spermatophyta</taxon>
        <taxon>Magnoliopsida</taxon>
        <taxon>eudicotyledons</taxon>
        <taxon>Gunneridae</taxon>
        <taxon>Pentapetalae</taxon>
        <taxon>asterids</taxon>
        <taxon>lamiids</taxon>
        <taxon>Lamiales</taxon>
        <taxon>Oleaceae</taxon>
        <taxon>Forsythieae</taxon>
        <taxon>Abeliophyllum</taxon>
    </lineage>
</organism>
<protein>
    <submittedName>
        <fullName evidence="8">Zinc finger A20 and AN1 domain-containing stress-associated protein 1</fullName>
    </submittedName>
</protein>
<dbReference type="Pfam" id="PF01428">
    <property type="entry name" value="zf-AN1"/>
    <property type="match status" value="1"/>
</dbReference>
<evidence type="ECO:0000259" key="7">
    <source>
        <dbReference type="PROSITE" id="PS51039"/>
    </source>
</evidence>
<dbReference type="Proteomes" id="UP001604336">
    <property type="component" value="Unassembled WGS sequence"/>
</dbReference>
<dbReference type="Gene3D" id="1.20.5.4770">
    <property type="match status" value="1"/>
</dbReference>
<dbReference type="PANTHER" id="PTHR10634">
    <property type="entry name" value="AN1-TYPE ZINC FINGER PROTEIN"/>
    <property type="match status" value="1"/>
</dbReference>